<dbReference type="InterPro" id="IPR029476">
    <property type="entry name" value="DNase_NucA_NucB"/>
</dbReference>
<feature type="domain" description="Deoxyribonuclease NucA/NucB" evidence="3">
    <location>
        <begin position="60"/>
        <end position="171"/>
    </location>
</feature>
<protein>
    <recommendedName>
        <fullName evidence="3">Deoxyribonuclease NucA/NucB domain-containing protein</fullName>
    </recommendedName>
</protein>
<comment type="caution">
    <text evidence="4">The sequence shown here is derived from an EMBL/GenBank/DDBJ whole genome shotgun (WGS) entry which is preliminary data.</text>
</comment>
<reference evidence="4" key="1">
    <citation type="journal article" date="2020" name="Stud. Mycol.">
        <title>101 Dothideomycetes genomes: a test case for predicting lifestyles and emergence of pathogens.</title>
        <authorList>
            <person name="Haridas S."/>
            <person name="Albert R."/>
            <person name="Binder M."/>
            <person name="Bloem J."/>
            <person name="Labutti K."/>
            <person name="Salamov A."/>
            <person name="Andreopoulos B."/>
            <person name="Baker S."/>
            <person name="Barry K."/>
            <person name="Bills G."/>
            <person name="Bluhm B."/>
            <person name="Cannon C."/>
            <person name="Castanera R."/>
            <person name="Culley D."/>
            <person name="Daum C."/>
            <person name="Ezra D."/>
            <person name="Gonzalez J."/>
            <person name="Henrissat B."/>
            <person name="Kuo A."/>
            <person name="Liang C."/>
            <person name="Lipzen A."/>
            <person name="Lutzoni F."/>
            <person name="Magnuson J."/>
            <person name="Mondo S."/>
            <person name="Nolan M."/>
            <person name="Ohm R."/>
            <person name="Pangilinan J."/>
            <person name="Park H.-J."/>
            <person name="Ramirez L."/>
            <person name="Alfaro M."/>
            <person name="Sun H."/>
            <person name="Tritt A."/>
            <person name="Yoshinaga Y."/>
            <person name="Zwiers L.-H."/>
            <person name="Turgeon B."/>
            <person name="Goodwin S."/>
            <person name="Spatafora J."/>
            <person name="Crous P."/>
            <person name="Grigoriev I."/>
        </authorList>
    </citation>
    <scope>NUCLEOTIDE SEQUENCE</scope>
    <source>
        <strain evidence="4">CBS 130266</strain>
    </source>
</reference>
<keyword evidence="5" id="KW-1185">Reference proteome</keyword>
<dbReference type="Proteomes" id="UP000800235">
    <property type="component" value="Unassembled WGS sequence"/>
</dbReference>
<gene>
    <name evidence="4" type="ORF">EJ08DRAFT_730169</name>
</gene>
<feature type="compositionally biased region" description="Basic and acidic residues" evidence="1">
    <location>
        <begin position="93"/>
        <end position="109"/>
    </location>
</feature>
<name>A0A9P4P1P3_9PEZI</name>
<proteinExistence type="predicted"/>
<evidence type="ECO:0000259" key="3">
    <source>
        <dbReference type="Pfam" id="PF14040"/>
    </source>
</evidence>
<accession>A0A9P4P1P3</accession>
<sequence>MAMLNIRLWLLVLLYSTALAIPAAQPIEAALVKRARGDASDPIDAWFSTEGWESMAEQDCYAMLCLGKGRVFQKVSSAEGDRNRGGSGADTTPFKDDHTTKRNTERISDETISAEEFPWASTAEGGKSPGGSTQSYVFPATRAEQQAQGKAISFGYSGKGSDVNNGQHFRINFVGELGEYCQAAMRGDHSICRRDNVQSVLFGVTVILANFVFQYMRDGGVPYQFRRVGKPGKRSDILGEYPVAKISPSS</sequence>
<organism evidence="4 5">
    <name type="scientific">Tothia fuscella</name>
    <dbReference type="NCBI Taxonomy" id="1048955"/>
    <lineage>
        <taxon>Eukaryota</taxon>
        <taxon>Fungi</taxon>
        <taxon>Dikarya</taxon>
        <taxon>Ascomycota</taxon>
        <taxon>Pezizomycotina</taxon>
        <taxon>Dothideomycetes</taxon>
        <taxon>Pleosporomycetidae</taxon>
        <taxon>Venturiales</taxon>
        <taxon>Cylindrosympodiaceae</taxon>
        <taxon>Tothia</taxon>
    </lineage>
</organism>
<dbReference type="EMBL" id="MU007014">
    <property type="protein sequence ID" value="KAF2435044.1"/>
    <property type="molecule type" value="Genomic_DNA"/>
</dbReference>
<dbReference type="Pfam" id="PF14040">
    <property type="entry name" value="DNase_NucA_NucB"/>
    <property type="match status" value="1"/>
</dbReference>
<evidence type="ECO:0000256" key="2">
    <source>
        <dbReference type="SAM" id="SignalP"/>
    </source>
</evidence>
<evidence type="ECO:0000256" key="1">
    <source>
        <dbReference type="SAM" id="MobiDB-lite"/>
    </source>
</evidence>
<dbReference type="AlphaFoldDB" id="A0A9P4P1P3"/>
<keyword evidence="2" id="KW-0732">Signal</keyword>
<dbReference type="OrthoDB" id="3940630at2759"/>
<evidence type="ECO:0000313" key="5">
    <source>
        <dbReference type="Proteomes" id="UP000800235"/>
    </source>
</evidence>
<feature type="signal peptide" evidence="2">
    <location>
        <begin position="1"/>
        <end position="20"/>
    </location>
</feature>
<evidence type="ECO:0000313" key="4">
    <source>
        <dbReference type="EMBL" id="KAF2435044.1"/>
    </source>
</evidence>
<feature type="region of interest" description="Disordered" evidence="1">
    <location>
        <begin position="77"/>
        <end position="133"/>
    </location>
</feature>
<feature type="chain" id="PRO_5040353380" description="Deoxyribonuclease NucA/NucB domain-containing protein" evidence="2">
    <location>
        <begin position="21"/>
        <end position="250"/>
    </location>
</feature>